<feature type="region of interest" description="Disordered" evidence="1">
    <location>
        <begin position="18"/>
        <end position="41"/>
    </location>
</feature>
<reference evidence="2 3" key="1">
    <citation type="journal article" date="2011" name="BMC Genomics">
        <title>Insight into cross-talk between intra-amoebal pathogens.</title>
        <authorList>
            <person name="Gimenez G."/>
            <person name="Bertelli C."/>
            <person name="Moliner C."/>
            <person name="Robert C."/>
            <person name="Raoult D."/>
            <person name="Fournier P.E."/>
            <person name="Greub G."/>
        </authorList>
    </citation>
    <scope>NUCLEOTIDE SEQUENCE [LARGE SCALE GENOMIC DNA]</scope>
    <source>
        <strain evidence="2 3">LLAP12</strain>
    </source>
</reference>
<name>G9EQF4_9GAMM</name>
<proteinExistence type="predicted"/>
<keyword evidence="3" id="KW-1185">Reference proteome</keyword>
<evidence type="ECO:0000256" key="1">
    <source>
        <dbReference type="SAM" id="MobiDB-lite"/>
    </source>
</evidence>
<accession>G9EQF4</accession>
<dbReference type="InParanoid" id="G9EQF4"/>
<dbReference type="Proteomes" id="UP000002770">
    <property type="component" value="Unassembled WGS sequence"/>
</dbReference>
<organism evidence="2 3">
    <name type="scientific">Legionella drancourtii LLAP12</name>
    <dbReference type="NCBI Taxonomy" id="658187"/>
    <lineage>
        <taxon>Bacteria</taxon>
        <taxon>Pseudomonadati</taxon>
        <taxon>Pseudomonadota</taxon>
        <taxon>Gammaproteobacteria</taxon>
        <taxon>Legionellales</taxon>
        <taxon>Legionellaceae</taxon>
        <taxon>Legionella</taxon>
    </lineage>
</organism>
<feature type="compositionally biased region" description="Basic and acidic residues" evidence="1">
    <location>
        <begin position="32"/>
        <end position="41"/>
    </location>
</feature>
<gene>
    <name evidence="2" type="ORF">LDG_7501</name>
</gene>
<evidence type="ECO:0000313" key="2">
    <source>
        <dbReference type="EMBL" id="EHL30549.1"/>
    </source>
</evidence>
<protein>
    <submittedName>
        <fullName evidence="2">Uncharacterized protein</fullName>
    </submittedName>
</protein>
<dbReference type="AlphaFoldDB" id="G9EQF4"/>
<evidence type="ECO:0000313" key="3">
    <source>
        <dbReference type="Proteomes" id="UP000002770"/>
    </source>
</evidence>
<dbReference type="HOGENOM" id="CLU_3272136_0_0_6"/>
<sequence length="41" mass="4629">MPPIDYEPSKVIHHKKHTLTLADNSGNLSHNKKTELPHKTA</sequence>
<dbReference type="EMBL" id="JH413829">
    <property type="protein sequence ID" value="EHL30549.1"/>
    <property type="molecule type" value="Genomic_DNA"/>
</dbReference>